<accession>A0ABQ8Z605</accession>
<dbReference type="PROSITE" id="PS51194">
    <property type="entry name" value="HELICASE_CTER"/>
    <property type="match status" value="1"/>
</dbReference>
<dbReference type="Gene3D" id="2.40.50.40">
    <property type="match status" value="1"/>
</dbReference>
<dbReference type="PANTHER" id="PTHR45623">
    <property type="entry name" value="CHROMODOMAIN-HELICASE-DNA-BINDING PROTEIN 3-RELATED-RELATED"/>
    <property type="match status" value="1"/>
</dbReference>
<keyword evidence="13" id="KW-1185">Reference proteome</keyword>
<dbReference type="Gene3D" id="1.10.10.60">
    <property type="entry name" value="Homeodomain-like"/>
    <property type="match status" value="2"/>
</dbReference>
<dbReference type="SUPFAM" id="SSF54160">
    <property type="entry name" value="Chromo domain-like"/>
    <property type="match status" value="2"/>
</dbReference>
<feature type="compositionally biased region" description="Acidic residues" evidence="8">
    <location>
        <begin position="273"/>
        <end position="282"/>
    </location>
</feature>
<feature type="compositionally biased region" description="Basic and acidic residues" evidence="8">
    <location>
        <begin position="565"/>
        <end position="585"/>
    </location>
</feature>
<dbReference type="InterPro" id="IPR001650">
    <property type="entry name" value="Helicase_C-like"/>
</dbReference>
<feature type="compositionally biased region" description="Basic and acidic residues" evidence="8">
    <location>
        <begin position="3268"/>
        <end position="3335"/>
    </location>
</feature>
<feature type="domain" description="Helicase ATP-binding" evidence="10">
    <location>
        <begin position="1323"/>
        <end position="1519"/>
    </location>
</feature>
<dbReference type="InterPro" id="IPR016197">
    <property type="entry name" value="Chromo-like_dom_sf"/>
</dbReference>
<dbReference type="Proteomes" id="UP001150062">
    <property type="component" value="Unassembled WGS sequence"/>
</dbReference>
<feature type="compositionally biased region" description="Low complexity" evidence="8">
    <location>
        <begin position="2752"/>
        <end position="2805"/>
    </location>
</feature>
<dbReference type="InterPro" id="IPR014001">
    <property type="entry name" value="Helicase_ATP-bd"/>
</dbReference>
<feature type="region of interest" description="Disordered" evidence="8">
    <location>
        <begin position="2708"/>
        <end position="2805"/>
    </location>
</feature>
<feature type="compositionally biased region" description="Basic residues" evidence="8">
    <location>
        <begin position="3336"/>
        <end position="3406"/>
    </location>
</feature>
<feature type="region of interest" description="Disordered" evidence="8">
    <location>
        <begin position="2468"/>
        <end position="2507"/>
    </location>
</feature>
<dbReference type="SUPFAM" id="SSF52540">
    <property type="entry name" value="P-loop containing nucleoside triphosphate hydrolases"/>
    <property type="match status" value="2"/>
</dbReference>
<feature type="compositionally biased region" description="Basic and acidic residues" evidence="8">
    <location>
        <begin position="216"/>
        <end position="263"/>
    </location>
</feature>
<keyword evidence="7" id="KW-0175">Coiled coil</keyword>
<keyword evidence="2" id="KW-0677">Repeat</keyword>
<feature type="coiled-coil region" evidence="7">
    <location>
        <begin position="2149"/>
        <end position="2238"/>
    </location>
</feature>
<feature type="region of interest" description="Disordered" evidence="8">
    <location>
        <begin position="2818"/>
        <end position="2856"/>
    </location>
</feature>
<feature type="compositionally biased region" description="Low complexity" evidence="8">
    <location>
        <begin position="2818"/>
        <end position="2851"/>
    </location>
</feature>
<evidence type="ECO:0000256" key="1">
    <source>
        <dbReference type="ARBA" id="ARBA00004123"/>
    </source>
</evidence>
<feature type="compositionally biased region" description="Polar residues" evidence="8">
    <location>
        <begin position="1039"/>
        <end position="1048"/>
    </location>
</feature>
<evidence type="ECO:0000256" key="4">
    <source>
        <dbReference type="ARBA" id="ARBA00022801"/>
    </source>
</evidence>
<feature type="compositionally biased region" description="Low complexity" evidence="8">
    <location>
        <begin position="886"/>
        <end position="895"/>
    </location>
</feature>
<feature type="region of interest" description="Disordered" evidence="8">
    <location>
        <begin position="1"/>
        <end position="308"/>
    </location>
</feature>
<name>A0ABQ8Z605_9EUKA</name>
<feature type="region of interest" description="Disordered" evidence="8">
    <location>
        <begin position="3222"/>
        <end position="3406"/>
    </location>
</feature>
<dbReference type="PROSITE" id="PS50013">
    <property type="entry name" value="CHROMO_2"/>
    <property type="match status" value="1"/>
</dbReference>
<feature type="region of interest" description="Disordered" evidence="8">
    <location>
        <begin position="1875"/>
        <end position="1910"/>
    </location>
</feature>
<feature type="domain" description="Helicase C-terminal" evidence="11">
    <location>
        <begin position="1653"/>
        <end position="1805"/>
    </location>
</feature>
<feature type="compositionally biased region" description="Basic residues" evidence="8">
    <location>
        <begin position="1020"/>
        <end position="1032"/>
    </location>
</feature>
<keyword evidence="6" id="KW-0539">Nucleus</keyword>
<gene>
    <name evidence="12" type="ORF">M0813_14360</name>
</gene>
<feature type="compositionally biased region" description="Acidic residues" evidence="8">
    <location>
        <begin position="436"/>
        <end position="447"/>
    </location>
</feature>
<feature type="compositionally biased region" description="Basic and acidic residues" evidence="8">
    <location>
        <begin position="1875"/>
        <end position="1885"/>
    </location>
</feature>
<feature type="coiled-coil region" evidence="7">
    <location>
        <begin position="2024"/>
        <end position="2051"/>
    </location>
</feature>
<feature type="domain" description="Chromo" evidence="9">
    <location>
        <begin position="1198"/>
        <end position="1273"/>
    </location>
</feature>
<dbReference type="Gene3D" id="3.40.50.300">
    <property type="entry name" value="P-loop containing nucleotide triphosphate hydrolases"/>
    <property type="match status" value="1"/>
</dbReference>
<feature type="compositionally biased region" description="Low complexity" evidence="8">
    <location>
        <begin position="2725"/>
        <end position="2739"/>
    </location>
</feature>
<dbReference type="Gene3D" id="3.40.50.10810">
    <property type="entry name" value="Tandem AAA-ATPase domain"/>
    <property type="match status" value="1"/>
</dbReference>
<dbReference type="InterPro" id="IPR027417">
    <property type="entry name" value="P-loop_NTPase"/>
</dbReference>
<dbReference type="Pfam" id="PF00176">
    <property type="entry name" value="SNF2-rel_dom"/>
    <property type="match status" value="1"/>
</dbReference>
<feature type="region of interest" description="Disordered" evidence="8">
    <location>
        <begin position="359"/>
        <end position="413"/>
    </location>
</feature>
<dbReference type="InterPro" id="IPR038718">
    <property type="entry name" value="SNF2-like_sf"/>
</dbReference>
<feature type="compositionally biased region" description="Basic and acidic residues" evidence="8">
    <location>
        <begin position="504"/>
        <end position="558"/>
    </location>
</feature>
<feature type="compositionally biased region" description="Basic residues" evidence="8">
    <location>
        <begin position="1972"/>
        <end position="1981"/>
    </location>
</feature>
<proteinExistence type="predicted"/>
<organism evidence="12 13">
    <name type="scientific">Anaeramoeba flamelloides</name>
    <dbReference type="NCBI Taxonomy" id="1746091"/>
    <lineage>
        <taxon>Eukaryota</taxon>
        <taxon>Metamonada</taxon>
        <taxon>Anaeramoebidae</taxon>
        <taxon>Anaeramoeba</taxon>
    </lineage>
</organism>
<keyword evidence="5" id="KW-0067">ATP-binding</keyword>
<feature type="region of interest" description="Disordered" evidence="8">
    <location>
        <begin position="992"/>
        <end position="1104"/>
    </location>
</feature>
<feature type="region of interest" description="Disordered" evidence="8">
    <location>
        <begin position="1972"/>
        <end position="2009"/>
    </location>
</feature>
<feature type="compositionally biased region" description="Basic and acidic residues" evidence="8">
    <location>
        <begin position="2740"/>
        <end position="2751"/>
    </location>
</feature>
<feature type="compositionally biased region" description="Basic and acidic residues" evidence="8">
    <location>
        <begin position="2472"/>
        <end position="2481"/>
    </location>
</feature>
<dbReference type="PROSITE" id="PS51192">
    <property type="entry name" value="HELICASE_ATP_BIND_1"/>
    <property type="match status" value="1"/>
</dbReference>
<protein>
    <submittedName>
        <fullName evidence="12">Kismet</fullName>
    </submittedName>
</protein>
<feature type="compositionally biased region" description="Basic and acidic residues" evidence="8">
    <location>
        <begin position="3222"/>
        <end position="3254"/>
    </location>
</feature>
<feature type="compositionally biased region" description="Basic residues" evidence="8">
    <location>
        <begin position="384"/>
        <end position="406"/>
    </location>
</feature>
<feature type="compositionally biased region" description="Low complexity" evidence="8">
    <location>
        <begin position="1897"/>
        <end position="1906"/>
    </location>
</feature>
<dbReference type="SMART" id="SM00487">
    <property type="entry name" value="DEXDc"/>
    <property type="match status" value="1"/>
</dbReference>
<evidence type="ECO:0000313" key="13">
    <source>
        <dbReference type="Proteomes" id="UP001150062"/>
    </source>
</evidence>
<feature type="region of interest" description="Disordered" evidence="8">
    <location>
        <begin position="482"/>
        <end position="594"/>
    </location>
</feature>
<feature type="compositionally biased region" description="Basic and acidic residues" evidence="8">
    <location>
        <begin position="1052"/>
        <end position="1104"/>
    </location>
</feature>
<sequence length="3406" mass="405726">MEKFNQEPENGCNNSQPLLIQKKEEKETKNEITKDKNLMEQEHKQIEKEQDREIEKKQDRQKQIEQEQEQLEKEKEQQKEHRGKINKYKEKEIENNLKQQNSLNNPKEKEVVIGKKEKETETKKKEQTIKNKIEDWKQIFNQPEKELQKDIENEEQELKQQKEHDEDKQTKKKKKDQEQLEKEKELQKDIENEEQELKQQKEHDEENNQDQQIQVEQEKDQQIQIEKEQEQEQEQQEKEQPKDPEKKEKEIDQQIEQEQRKENNQGQQIQIEQEQEQEQEEDKIEKEEEKAPEFKNYSPLTKKEIGELKQFIEPRRSGRLKNKKVKNLNEISMISSFIEINTELFPNLVENNNSVEYSLETEEDDSEEFKNYNKEEEIKTKEKKERKKTKKKKKKEHITPTRRSKRISNNDYNFTLPKISDELIKELTGYNSESETSSEEEEEEQEEIPTKLDQPIKILEKILCRRDPGDIKKEIFCFKKSPQKKKLQKQQRNNKLSPKKLFFKKNEQEVNEKKMKKEENIGKIEKNELQYNKDNDIDEQKKLEIINKEKREKNEQIKNTDFLFSEEKKDNEENSQEKNQTKQEEQQEEEQESNLLFEQNFENASFEFETNIHDEQFENEESFNTTENENEHVHESKFENNLFGFENKNEEQFENKNDEAFENQGNFVYAFNEIEKENVSIQMDPKFKLIENEINQDIELNKKRTINIMELHGVENINQFPKKNYQNNLMDIIPINANNNKNQKKNMEIENEEQEEDKNIILNFNIQNNEVIIENIEEKENQFFKNEYIDGENSNNAILIKNNDNNNNKYNNNNNKGEINKNVPQLIIKNRNQNQYIEQKLSTKEIQPYSEEKKINENDKEKGNNDIMDIEYDQSSNYQNFNEHSNTNTDLNPNNLKKKKNQKEIHSSNKKPLQNKPTGIQKKRKIKLLGLNEIKNLNQFQSKKNQKNLTNIRPKKINQIRNLNENHEENQYKKVIVKENGLIIVIGENEETKPETETRTKRKRSNNTNEKEKGSESIEKKKKREKNLKNKKSVVEIINKQTNKQGQSESEEGIRELEKGVKEKGEEEKGEYSKDGERTLKEKKRNNEKDMIIQKKNEQKKTKTQEISLLKEKMDLEEKVKNNFGIVTETEYLVKWKYFSYLHVEWVNEKTVLEQNMGRARLNRFNKNVWPQMPEETKIKPFNPNYLIVDRIVTYYDFEHEEINQVKKKMKKKKKSKKVRKKDIFKKNRKFFVKWSFLPYKECTWETQEDINDDQKIISWFKYENQMNKKLKYKVKRNKKITSKSKTNKSSYLKPWKQLKRSPKYKNGNKLRNYQIEGLNWLSFNWYQNRNGILADQMGLGKSIQTIALLQYLKNVQNIHGPFLLVVPLSTLLNWKREFKNWSDLNCVIYHGDRESREIIRLIEFFYVNQKIPQSNNKKKGGRGVDNKNKKKKSKWYNFYKFDVLITTYTLAVKDKYYLENIKWEYMVLDEGHKLKNRHSKNYQKLFEFDTKHTLILTGTPLQNNIAELWAILHFLEPLKFNNVDTFLEEFGDLKDSKNVGKLHQVLKPHLLRRLKEDVEKSIIPKEETVIEIELTKFQKQFYRAVLRRNVKFLSKGLKSGRAPKLINIVMQLRKVCNHPYLLEGAKNFAAIDLETKEEKMNALVMNSGKFVLLDKLLPKLKKQGSKVLIFSQMVRVLNIIEAFVNWKNYNYERIDGSVRGNDRQQAIDRFNNPNNEIFIFLLCTRAGGLGINLTSANTVIIFDSDWNPQNDIQAMDRCHRIGQTKLVNVYRLITRNTYEREMFERASKKLGLDHAVLTNITSSANQENSCVGIEESLKSYVLNKNKKQLNAKEINELLKYGAYNLFNDPNNNDDFQKFYEEDIDQILEKRTRKINHDSLNKKENNNNNNGGGGGNNNDNDNDGNNKTSTFSRATFISETADTSLDINDPNFWTKIMPKEKNRQIFKNRNNSKIKSLYYSNRNKYRRITRKYKKEWKKKQKDKYYNNNDSNSNSDSYSSSSSGLSLNSDSYSNSDIELDIKYDLNIDLEEKEKINKNNNKKKNEMDWYKSERTRFIKQSLLLFGCGDRLGTLKEQVNLRNKNLENIKKFILIFLKLIIMKTSSYKLMNKFPLLLINIYQKIYNEFIKKNHSKEKIPVLNQYIFEFNKCVNILNKEREILKKLIQKKEIELKNLKAENESNDKKNYLNRRNSLEINLILQEQENELKMEKEKELKLKIDSNLEKEITEKENMIEKLQNNEIFSLNKKINIKYNFNNIDTHNLKNLLLLNITKQELFRVSKFISLDGMIDIKDIKKNPILFDFSFLKSLEINNEKWLNILEALLTLERVFNVYFSQLKSTMNNQIKRKKENGQLMENKKDVQIIDNEDDQKVNDQIIQNKEINNKEINNKEINNKEIDNINSNNSNSIFSLEDQINMEIENENEIIYQEYKNINEDKDHFGLFPDFHTSQFSNLEQELIESDIFKNINVNSNDIPDKNDHEDGNNNGNKNNDHDHNNNNNKNDKANDNNIGSICSNDNANIGTANTSNIISNNNDINDNNNKSNNDNDNVDNSNKNDFMYLFNLMGNNENQKENINTDIKDEKTTEISQDNFDNNNTNTKFQESLIFKNLDKLLIPILPPNSLPISWWNTSDDKKLLYGIYKHGYNKFDLIKNDPLFNYFPYLTVAHLEILNEIIIEKLNFNINNKNNENGNSEDSKKNDRDNMDIENIIEKENNDNNNDNDDENISDINTNIINNNTDCNDNNKNKQNDKVNDNNIGSSGSNDNENIGNITSNIIRNNNDYNDNNKNNNNDSNNDNNIAGSGSNNDENISDINTNIINNNDDYNYNNKNKNNDNNNDNKNCSNNNHTNNGNNPKVDVQSNFNINFETDFNSYDDLEPEIKNNFKELLKKLAIYLKSNPKKKKIIIEKNGLTTKFLEELDSKIWPNNKKLELRFQELINGYRSKKLFLGQSKTKKHNKLSKKTKNKKLINFNVKKKNTKIKKIKNSNRGLWNNKLKSKFYQIICYKKLPFTTNGKPDYNQLYSLIDDKKIQFSQIKKLYEEYITSCQNIIQEEKMKKNNLLLNNNKNNSDVIEYNKNKINVPLATAKKIIFRIQILKILYSKIINHPYLNQILKALKPLQCVKTWWKNEIYDLGLINGILKYGFYFQKIFNDNNFPFQNIKNRSENQKKMESEKSNQKDPNLVLIEKKTFKFPSNHQFLKRIQYITKNFDNTFQKIINQKKKYRERELERERKKMEKKNTREKGKEKTKWGKKDGNGGEDVEDNNNQQKNKKEDKEKKKEEDIQEKEGKRKGEKEKEVVKRVEEDEKRGKERKERGKEIREERKIIKEGKGERSERKRKERKRKERKRKKEKWKRKNEEKKRRRKEKEKGKRKKEEKKGREKKKKKGTRKNRTKEKEKRRRGTNVKLV</sequence>
<keyword evidence="3" id="KW-0547">Nucleotide-binding</keyword>
<feature type="compositionally biased region" description="Basic and acidic residues" evidence="8">
    <location>
        <begin position="283"/>
        <end position="293"/>
    </location>
</feature>
<keyword evidence="4" id="KW-0378">Hydrolase</keyword>
<evidence type="ECO:0000313" key="12">
    <source>
        <dbReference type="EMBL" id="KAJ6252210.1"/>
    </source>
</evidence>
<feature type="compositionally biased region" description="Basic and acidic residues" evidence="8">
    <location>
        <begin position="368"/>
        <end position="383"/>
    </location>
</feature>
<dbReference type="InterPro" id="IPR049730">
    <property type="entry name" value="SNF2/RAD54-like_C"/>
</dbReference>
<dbReference type="Pfam" id="PF00271">
    <property type="entry name" value="Helicase_C"/>
    <property type="match status" value="1"/>
</dbReference>
<dbReference type="SMART" id="SM00298">
    <property type="entry name" value="CHROMO"/>
    <property type="match status" value="2"/>
</dbReference>
<evidence type="ECO:0000256" key="7">
    <source>
        <dbReference type="SAM" id="Coils"/>
    </source>
</evidence>
<dbReference type="InterPro" id="IPR000953">
    <property type="entry name" value="Chromo/chromo_shadow_dom"/>
</dbReference>
<feature type="compositionally biased region" description="Basic and acidic residues" evidence="8">
    <location>
        <begin position="2488"/>
        <end position="2504"/>
    </location>
</feature>
<evidence type="ECO:0000256" key="5">
    <source>
        <dbReference type="ARBA" id="ARBA00022840"/>
    </source>
</evidence>
<evidence type="ECO:0000256" key="8">
    <source>
        <dbReference type="SAM" id="MobiDB-lite"/>
    </source>
</evidence>
<evidence type="ECO:0000256" key="3">
    <source>
        <dbReference type="ARBA" id="ARBA00022741"/>
    </source>
</evidence>
<feature type="compositionally biased region" description="Low complexity" evidence="8">
    <location>
        <begin position="1985"/>
        <end position="2009"/>
    </location>
</feature>
<dbReference type="InterPro" id="IPR000330">
    <property type="entry name" value="SNF2_N"/>
</dbReference>
<evidence type="ECO:0000256" key="6">
    <source>
        <dbReference type="ARBA" id="ARBA00023242"/>
    </source>
</evidence>
<dbReference type="CDD" id="cd18793">
    <property type="entry name" value="SF2_C_SNF"/>
    <property type="match status" value="1"/>
</dbReference>
<dbReference type="PANTHER" id="PTHR45623:SF11">
    <property type="entry name" value="KISMET, ISOFORM C"/>
    <property type="match status" value="1"/>
</dbReference>
<evidence type="ECO:0000259" key="11">
    <source>
        <dbReference type="PROSITE" id="PS51194"/>
    </source>
</evidence>
<evidence type="ECO:0000259" key="9">
    <source>
        <dbReference type="PROSITE" id="PS50013"/>
    </source>
</evidence>
<feature type="region of interest" description="Disordered" evidence="8">
    <location>
        <begin position="2529"/>
        <end position="2551"/>
    </location>
</feature>
<reference evidence="12" key="1">
    <citation type="submission" date="2022-08" db="EMBL/GenBank/DDBJ databases">
        <title>Novel sulfate-reducing endosymbionts in the free-living metamonad Anaeramoeba.</title>
        <authorList>
            <person name="Jerlstrom-Hultqvist J."/>
            <person name="Cepicka I."/>
            <person name="Gallot-Lavallee L."/>
            <person name="Salas-Leiva D."/>
            <person name="Curtis B.A."/>
            <person name="Zahonova K."/>
            <person name="Pipaliya S."/>
            <person name="Dacks J."/>
            <person name="Roger A.J."/>
        </authorList>
    </citation>
    <scope>NUCLEOTIDE SEQUENCE</scope>
    <source>
        <strain evidence="12">Schooner1</strain>
    </source>
</reference>
<feature type="region of interest" description="Disordered" evidence="8">
    <location>
        <begin position="425"/>
        <end position="453"/>
    </location>
</feature>
<feature type="compositionally biased region" description="Basic and acidic residues" evidence="8">
    <location>
        <begin position="106"/>
        <end position="206"/>
    </location>
</feature>
<evidence type="ECO:0000259" key="10">
    <source>
        <dbReference type="PROSITE" id="PS51192"/>
    </source>
</evidence>
<feature type="compositionally biased region" description="Basic and acidic residues" evidence="8">
    <location>
        <begin position="1009"/>
        <end position="1019"/>
    </location>
</feature>
<evidence type="ECO:0000256" key="2">
    <source>
        <dbReference type="ARBA" id="ARBA00022737"/>
    </source>
</evidence>
<dbReference type="EMBL" id="JAOAOG010000047">
    <property type="protein sequence ID" value="KAJ6252210.1"/>
    <property type="molecule type" value="Genomic_DNA"/>
</dbReference>
<feature type="compositionally biased region" description="Basic and acidic residues" evidence="8">
    <location>
        <begin position="21"/>
        <end position="80"/>
    </location>
</feature>
<feature type="compositionally biased region" description="Polar residues" evidence="8">
    <location>
        <begin position="7"/>
        <end position="18"/>
    </location>
</feature>
<dbReference type="SMART" id="SM00490">
    <property type="entry name" value="HELICc"/>
    <property type="match status" value="1"/>
</dbReference>
<feature type="region of interest" description="Disordered" evidence="8">
    <location>
        <begin position="878"/>
        <end position="921"/>
    </location>
</feature>
<comment type="caution">
    <text evidence="12">The sequence shown here is derived from an EMBL/GenBank/DDBJ whole genome shotgun (WGS) entry which is preliminary data.</text>
</comment>
<comment type="subcellular location">
    <subcellularLocation>
        <location evidence="1">Nucleus</location>
    </subcellularLocation>
</comment>